<dbReference type="InterPro" id="IPR013559">
    <property type="entry name" value="YheO"/>
</dbReference>
<dbReference type="Pfam" id="PF13309">
    <property type="entry name" value="HTH_22"/>
    <property type="match status" value="1"/>
</dbReference>
<evidence type="ECO:0000259" key="1">
    <source>
        <dbReference type="Pfam" id="PF08348"/>
    </source>
</evidence>
<feature type="domain" description="YheO-like" evidence="1">
    <location>
        <begin position="9"/>
        <end position="115"/>
    </location>
</feature>
<reference evidence="3" key="1">
    <citation type="submission" date="2020-10" db="EMBL/GenBank/DDBJ databases">
        <authorList>
            <person name="Gilroy R."/>
        </authorList>
    </citation>
    <scope>NUCLEOTIDE SEQUENCE</scope>
    <source>
        <strain evidence="3">CHK189-12415</strain>
    </source>
</reference>
<dbReference type="InterPro" id="IPR039446">
    <property type="entry name" value="DauR-like"/>
</dbReference>
<protein>
    <submittedName>
        <fullName evidence="3">Transcriptional regulator</fullName>
    </submittedName>
</protein>
<sequence>MEKQEMLALLTSMARGIAKTFGKNCETLIQDLDRADHPILAIFNGHVTGREVGSVEDVFGSTSKGIEPALLQRDLVNMMVVRGEQRIKSTTMIVRGEGYCLGLGINLDVTLMGAYAEFLSGQLETDSYLDSTIDSAKEVRLAEIFDLCQQEAGVPPEEMKKEDRLVLIRLLKAHHAFDYQKAVPFISERLGVSRYTVYNYLKEVEEPVQGKPGPQVTG</sequence>
<evidence type="ECO:0000313" key="3">
    <source>
        <dbReference type="EMBL" id="HIR60313.1"/>
    </source>
</evidence>
<accession>A0A9D1DWK6</accession>
<reference evidence="3" key="2">
    <citation type="journal article" date="2021" name="PeerJ">
        <title>Extensive microbial diversity within the chicken gut microbiome revealed by metagenomics and culture.</title>
        <authorList>
            <person name="Gilroy R."/>
            <person name="Ravi A."/>
            <person name="Getino M."/>
            <person name="Pursley I."/>
            <person name="Horton D.L."/>
            <person name="Alikhan N.F."/>
            <person name="Baker D."/>
            <person name="Gharbi K."/>
            <person name="Hall N."/>
            <person name="Watson M."/>
            <person name="Adriaenssens E.M."/>
            <person name="Foster-Nyarko E."/>
            <person name="Jarju S."/>
            <person name="Secka A."/>
            <person name="Antonio M."/>
            <person name="Oren A."/>
            <person name="Chaudhuri R.R."/>
            <person name="La Ragione R."/>
            <person name="Hildebrand F."/>
            <person name="Pallen M.J."/>
        </authorList>
    </citation>
    <scope>NUCLEOTIDE SEQUENCE</scope>
    <source>
        <strain evidence="3">CHK189-12415</strain>
    </source>
</reference>
<feature type="domain" description="Transcriptional regulator DauR-like HTH" evidence="2">
    <location>
        <begin position="141"/>
        <end position="202"/>
    </location>
</feature>
<gene>
    <name evidence="3" type="ORF">IAB37_01885</name>
</gene>
<name>A0A9D1DWK6_9FIRM</name>
<dbReference type="PANTHER" id="PTHR35568:SF1">
    <property type="entry name" value="TRANSCRIPTIONAL REGULATOR DAUR"/>
    <property type="match status" value="1"/>
</dbReference>
<evidence type="ECO:0000259" key="2">
    <source>
        <dbReference type="Pfam" id="PF13309"/>
    </source>
</evidence>
<comment type="caution">
    <text evidence="3">The sequence shown here is derived from an EMBL/GenBank/DDBJ whole genome shotgun (WGS) entry which is preliminary data.</text>
</comment>
<organism evidence="3 4">
    <name type="scientific">Candidatus Faecivivens stercoravium</name>
    <dbReference type="NCBI Taxonomy" id="2840803"/>
    <lineage>
        <taxon>Bacteria</taxon>
        <taxon>Bacillati</taxon>
        <taxon>Bacillota</taxon>
        <taxon>Clostridia</taxon>
        <taxon>Eubacteriales</taxon>
        <taxon>Oscillospiraceae</taxon>
        <taxon>Oscillospiraceae incertae sedis</taxon>
        <taxon>Candidatus Faecivivens</taxon>
    </lineage>
</organism>
<dbReference type="Proteomes" id="UP000824241">
    <property type="component" value="Unassembled WGS sequence"/>
</dbReference>
<dbReference type="Pfam" id="PF08348">
    <property type="entry name" value="PAS_6"/>
    <property type="match status" value="1"/>
</dbReference>
<evidence type="ECO:0000313" key="4">
    <source>
        <dbReference type="Proteomes" id="UP000824241"/>
    </source>
</evidence>
<dbReference type="AlphaFoldDB" id="A0A9D1DWK6"/>
<proteinExistence type="predicted"/>
<dbReference type="EMBL" id="DVHA01000063">
    <property type="protein sequence ID" value="HIR60313.1"/>
    <property type="molecule type" value="Genomic_DNA"/>
</dbReference>
<dbReference type="PANTHER" id="PTHR35568">
    <property type="entry name" value="TRANSCRIPTIONAL REGULATOR DAUR"/>
    <property type="match status" value="1"/>
</dbReference>
<dbReference type="InterPro" id="IPR039445">
    <property type="entry name" value="DauR-like_HTH"/>
</dbReference>